<dbReference type="PANTHER" id="PTHR36173:SF1">
    <property type="entry name" value="RIBONUCLEASE VAPC22"/>
    <property type="match status" value="1"/>
</dbReference>
<dbReference type="EMBL" id="CP001102">
    <property type="protein sequence ID" value="ACP21022.1"/>
    <property type="molecule type" value="Genomic_DNA"/>
</dbReference>
<dbReference type="SUPFAM" id="SSF88723">
    <property type="entry name" value="PIN domain-like"/>
    <property type="match status" value="1"/>
</dbReference>
<reference evidence="2 3" key="1">
    <citation type="journal article" date="2010" name="J. Bacteriol.">
        <title>The genome of the amoeba symbiont 'Candidatus Amoebophilus asiaticus' reveals common mechanisms for host cell interaction among amoeba-associated bacteria.</title>
        <authorList>
            <person name="Schmitz-Esser S."/>
            <person name="Tischler P."/>
            <person name="Arnold R."/>
            <person name="Montanaro J."/>
            <person name="Wagner M."/>
            <person name="Rattei T."/>
            <person name="Horn M."/>
        </authorList>
    </citation>
    <scope>NUCLEOTIDE SEQUENCE [LARGE SCALE GENOMIC DNA]</scope>
    <source>
        <strain evidence="2 3">5a2</strain>
    </source>
</reference>
<evidence type="ECO:0000313" key="3">
    <source>
        <dbReference type="Proteomes" id="UP000001227"/>
    </source>
</evidence>
<feature type="domain" description="PIN" evidence="1">
    <location>
        <begin position="17"/>
        <end position="120"/>
    </location>
</feature>
<dbReference type="RefSeq" id="WP_012473026.1">
    <property type="nucleotide sequence ID" value="NC_010830.1"/>
</dbReference>
<dbReference type="CDD" id="cd09872">
    <property type="entry name" value="PIN_Sll0205-like"/>
    <property type="match status" value="1"/>
</dbReference>
<dbReference type="eggNOG" id="COG3744">
    <property type="taxonomic scope" value="Bacteria"/>
</dbReference>
<dbReference type="InterPro" id="IPR041705">
    <property type="entry name" value="PIN_Sll0205"/>
</dbReference>
<dbReference type="InterPro" id="IPR002716">
    <property type="entry name" value="PIN_dom"/>
</dbReference>
<dbReference type="HOGENOM" id="CLU_129890_2_2_10"/>
<proteinExistence type="predicted"/>
<dbReference type="Pfam" id="PF01850">
    <property type="entry name" value="PIN"/>
    <property type="match status" value="1"/>
</dbReference>
<name>C3L3Y1_AMOA5</name>
<dbReference type="InterPro" id="IPR029060">
    <property type="entry name" value="PIN-like_dom_sf"/>
</dbReference>
<dbReference type="AlphaFoldDB" id="C3L3Y1"/>
<dbReference type="Gene3D" id="3.40.50.1010">
    <property type="entry name" value="5'-nuclease"/>
    <property type="match status" value="1"/>
</dbReference>
<protein>
    <recommendedName>
        <fullName evidence="1">PIN domain-containing protein</fullName>
    </recommendedName>
</protein>
<dbReference type="KEGG" id="aas:Aasi_1745"/>
<keyword evidence="3" id="KW-1185">Reference proteome</keyword>
<dbReference type="PANTHER" id="PTHR36173">
    <property type="entry name" value="RIBONUCLEASE VAPC16-RELATED"/>
    <property type="match status" value="1"/>
</dbReference>
<dbReference type="Proteomes" id="UP000001227">
    <property type="component" value="Chromosome"/>
</dbReference>
<evidence type="ECO:0000313" key="2">
    <source>
        <dbReference type="EMBL" id="ACP21022.1"/>
    </source>
</evidence>
<evidence type="ECO:0000259" key="1">
    <source>
        <dbReference type="Pfam" id="PF01850"/>
    </source>
</evidence>
<accession>C3L3Y1</accession>
<organism evidence="2 3">
    <name type="scientific">Amoebophilus asiaticus (strain 5a2)</name>
    <dbReference type="NCBI Taxonomy" id="452471"/>
    <lineage>
        <taxon>Bacteria</taxon>
        <taxon>Pseudomonadati</taxon>
        <taxon>Bacteroidota</taxon>
        <taxon>Cytophagia</taxon>
        <taxon>Cytophagales</taxon>
        <taxon>Amoebophilaceae</taxon>
        <taxon>Candidatus Amoebophilus</taxon>
    </lineage>
</organism>
<gene>
    <name evidence="2" type="ordered locus">Aasi_1745</name>
</gene>
<dbReference type="STRING" id="452471.Aasi_1745"/>
<dbReference type="InterPro" id="IPR052919">
    <property type="entry name" value="TA_system_RNase"/>
</dbReference>
<dbReference type="OrthoDB" id="9798990at2"/>
<sequence length="132" mass="14786">MVLHLTNLLPFSICNRAVNLIETARKKGCLYISAISIWEVAMLVSKDKIAFSIGLDQWTYQLLSTPGLKVIDLTPSILVQSCDLPSYPHKDPADRLIIASSRAINSYLMTADQKILDYAKEGYLKVIPCMLR</sequence>